<accession>A0ACC1QYY8</accession>
<dbReference type="Proteomes" id="UP001148737">
    <property type="component" value="Unassembled WGS sequence"/>
</dbReference>
<keyword evidence="2" id="KW-1185">Reference proteome</keyword>
<evidence type="ECO:0000313" key="1">
    <source>
        <dbReference type="EMBL" id="KAJ3495097.1"/>
    </source>
</evidence>
<protein>
    <submittedName>
        <fullName evidence="1">Uncharacterized protein</fullName>
    </submittedName>
</protein>
<reference evidence="1" key="1">
    <citation type="submission" date="2022-07" db="EMBL/GenBank/DDBJ databases">
        <title>Genome Sequence of Lecanicillium saksenae.</title>
        <authorList>
            <person name="Buettner E."/>
        </authorList>
    </citation>
    <scope>NUCLEOTIDE SEQUENCE</scope>
    <source>
        <strain evidence="1">VT-O1</strain>
    </source>
</reference>
<evidence type="ECO:0000313" key="2">
    <source>
        <dbReference type="Proteomes" id="UP001148737"/>
    </source>
</evidence>
<gene>
    <name evidence="1" type="ORF">NLG97_g3642</name>
</gene>
<name>A0ACC1QYY8_9HYPO</name>
<dbReference type="EMBL" id="JANAKD010000313">
    <property type="protein sequence ID" value="KAJ3495097.1"/>
    <property type="molecule type" value="Genomic_DNA"/>
</dbReference>
<sequence length="400" mass="45209">MAPTQEELLYKALSDLACPRYPFRNQVSQHIDNLASEYYQWIDADCDFTSQSARAAYKRHRLSDIAARAFPSLTLEELRPVARFTSSLAIIDDFLDKADVGELEQVCHRTTALLLGVDENEPPSKGFFHQVYLVRQDALACGMPPHLYEQFVDAIAGLLTGYGAEKRYNAADTPPPLNTYIMLRRQTSGGLCYAKYLCMQKNYRRLPDDVLRHPAILRMHELVSLLIGYHNDFISLPKELARGGDVINLVMVVQQEFGLSTLSQAWVRALAIHDDALRELIRLQVNLPDFGPWQQMATEYAADLGVMVQGVYMWHINKTGRYVPGAYVEPVYCPAPARMESKQDQGPLEDQPRPKLPPRGRVLAPSQDIVGILFCGTLFCVLLLFLLFVPHRPTDEEALQ</sequence>
<proteinExistence type="predicted"/>
<organism evidence="1 2">
    <name type="scientific">Lecanicillium saksenae</name>
    <dbReference type="NCBI Taxonomy" id="468837"/>
    <lineage>
        <taxon>Eukaryota</taxon>
        <taxon>Fungi</taxon>
        <taxon>Dikarya</taxon>
        <taxon>Ascomycota</taxon>
        <taxon>Pezizomycotina</taxon>
        <taxon>Sordariomycetes</taxon>
        <taxon>Hypocreomycetidae</taxon>
        <taxon>Hypocreales</taxon>
        <taxon>Cordycipitaceae</taxon>
        <taxon>Lecanicillium</taxon>
    </lineage>
</organism>
<comment type="caution">
    <text evidence="1">The sequence shown here is derived from an EMBL/GenBank/DDBJ whole genome shotgun (WGS) entry which is preliminary data.</text>
</comment>